<dbReference type="EMBL" id="BLXT01000264">
    <property type="protein sequence ID" value="GFN75383.1"/>
    <property type="molecule type" value="Genomic_DNA"/>
</dbReference>
<evidence type="ECO:0000313" key="2">
    <source>
        <dbReference type="EMBL" id="GFN75383.1"/>
    </source>
</evidence>
<proteinExistence type="predicted"/>
<feature type="compositionally biased region" description="Polar residues" evidence="1">
    <location>
        <begin position="1"/>
        <end position="12"/>
    </location>
</feature>
<name>A0AAV3Y076_9GAST</name>
<protein>
    <submittedName>
        <fullName evidence="2">Uncharacterized protein</fullName>
    </submittedName>
</protein>
<keyword evidence="3" id="KW-1185">Reference proteome</keyword>
<accession>A0AAV3Y076</accession>
<dbReference type="AlphaFoldDB" id="A0AAV3Y076"/>
<dbReference type="Proteomes" id="UP000735302">
    <property type="component" value="Unassembled WGS sequence"/>
</dbReference>
<organism evidence="2 3">
    <name type="scientific">Plakobranchus ocellatus</name>
    <dbReference type="NCBI Taxonomy" id="259542"/>
    <lineage>
        <taxon>Eukaryota</taxon>
        <taxon>Metazoa</taxon>
        <taxon>Spiralia</taxon>
        <taxon>Lophotrochozoa</taxon>
        <taxon>Mollusca</taxon>
        <taxon>Gastropoda</taxon>
        <taxon>Heterobranchia</taxon>
        <taxon>Euthyneura</taxon>
        <taxon>Panpulmonata</taxon>
        <taxon>Sacoglossa</taxon>
        <taxon>Placobranchoidea</taxon>
        <taxon>Plakobranchidae</taxon>
        <taxon>Plakobranchus</taxon>
    </lineage>
</organism>
<comment type="caution">
    <text evidence="2">The sequence shown here is derived from an EMBL/GenBank/DDBJ whole genome shotgun (WGS) entry which is preliminary data.</text>
</comment>
<evidence type="ECO:0000313" key="3">
    <source>
        <dbReference type="Proteomes" id="UP000735302"/>
    </source>
</evidence>
<feature type="region of interest" description="Disordered" evidence="1">
    <location>
        <begin position="1"/>
        <end position="41"/>
    </location>
</feature>
<reference evidence="2 3" key="1">
    <citation type="journal article" date="2021" name="Elife">
        <title>Chloroplast acquisition without the gene transfer in kleptoplastic sea slugs, Plakobranchus ocellatus.</title>
        <authorList>
            <person name="Maeda T."/>
            <person name="Takahashi S."/>
            <person name="Yoshida T."/>
            <person name="Shimamura S."/>
            <person name="Takaki Y."/>
            <person name="Nagai Y."/>
            <person name="Toyoda A."/>
            <person name="Suzuki Y."/>
            <person name="Arimoto A."/>
            <person name="Ishii H."/>
            <person name="Satoh N."/>
            <person name="Nishiyama T."/>
            <person name="Hasebe M."/>
            <person name="Maruyama T."/>
            <person name="Minagawa J."/>
            <person name="Obokata J."/>
            <person name="Shigenobu S."/>
        </authorList>
    </citation>
    <scope>NUCLEOTIDE SEQUENCE [LARGE SCALE GENOMIC DNA]</scope>
</reference>
<evidence type="ECO:0000256" key="1">
    <source>
        <dbReference type="SAM" id="MobiDB-lite"/>
    </source>
</evidence>
<sequence>MSKQRTSYLRGQSSPAPPSAIPSITIIPPDRTSPRPMYNYGVTDHSDGLSVNGGYRSVSPTLLSTEARELEAGRRYRDLNSRQKGLCKFHSGYASHCATDAPPLMAVYVVSHTLYRS</sequence>
<gene>
    <name evidence="2" type="ORF">PoB_000188900</name>
</gene>